<gene>
    <name evidence="1" type="ORF">JFY71_03065</name>
</gene>
<protein>
    <submittedName>
        <fullName evidence="1">Thiamine-binding protein</fullName>
    </submittedName>
</protein>
<reference evidence="1 2" key="1">
    <citation type="journal article" date="2022" name="Int. J. Syst. Evol. Microbiol.">
        <title>Miniphocaeibacter halophilus sp. nov., an ammonium-tolerant acetate-producing bacterium isolated from a biogas system.</title>
        <authorList>
            <person name="Schnurer A."/>
            <person name="Singh A."/>
            <person name="Bi S."/>
            <person name="Qiao W."/>
            <person name="Westerholm M."/>
        </authorList>
    </citation>
    <scope>NUCLEOTIDE SEQUENCE [LARGE SCALE GENOMIC DNA]</scope>
    <source>
        <strain evidence="1 2">AMB_01</strain>
    </source>
</reference>
<proteinExistence type="predicted"/>
<keyword evidence="2" id="KW-1185">Reference proteome</keyword>
<sequence>MCEIQEEKLISCQLSFYPLGKDKVNTEVEKVLELVVESDLDYNIGDMSTVLKGETSKIYDLLERITNITNSDFTMVITISNT</sequence>
<organism evidence="1 2">
    <name type="scientific">Miniphocaeibacter halophilus</name>
    <dbReference type="NCBI Taxonomy" id="2931922"/>
    <lineage>
        <taxon>Bacteria</taxon>
        <taxon>Bacillati</taxon>
        <taxon>Bacillota</taxon>
        <taxon>Tissierellia</taxon>
        <taxon>Tissierellales</taxon>
        <taxon>Peptoniphilaceae</taxon>
        <taxon>Miniphocaeibacter</taxon>
    </lineage>
</organism>
<evidence type="ECO:0000313" key="1">
    <source>
        <dbReference type="EMBL" id="QQK08533.1"/>
    </source>
</evidence>
<accession>A0AC61MT55</accession>
<evidence type="ECO:0000313" key="2">
    <source>
        <dbReference type="Proteomes" id="UP000595814"/>
    </source>
</evidence>
<dbReference type="Proteomes" id="UP000595814">
    <property type="component" value="Chromosome"/>
</dbReference>
<dbReference type="EMBL" id="CP066744">
    <property type="protein sequence ID" value="QQK08533.1"/>
    <property type="molecule type" value="Genomic_DNA"/>
</dbReference>
<name>A0AC61MT55_9FIRM</name>